<feature type="compositionally biased region" description="Low complexity" evidence="1">
    <location>
        <begin position="439"/>
        <end position="454"/>
    </location>
</feature>
<gene>
    <name evidence="2" type="ORF">FTOL_11145</name>
</gene>
<evidence type="ECO:0000313" key="2">
    <source>
        <dbReference type="EMBL" id="SPJ85364.1"/>
    </source>
</evidence>
<comment type="caution">
    <text evidence="2">The sequence shown here is derived from an EMBL/GenBank/DDBJ whole genome shotgun (WGS) entry which is preliminary data.</text>
</comment>
<proteinExistence type="predicted"/>
<dbReference type="Proteomes" id="UP001187734">
    <property type="component" value="Unassembled WGS sequence"/>
</dbReference>
<dbReference type="AlphaFoldDB" id="A0AAE8SN01"/>
<evidence type="ECO:0000313" key="3">
    <source>
        <dbReference type="Proteomes" id="UP001187734"/>
    </source>
</evidence>
<feature type="compositionally biased region" description="Basic residues" evidence="1">
    <location>
        <begin position="96"/>
        <end position="109"/>
    </location>
</feature>
<feature type="region of interest" description="Disordered" evidence="1">
    <location>
        <begin position="409"/>
        <end position="468"/>
    </location>
</feature>
<feature type="region of interest" description="Disordered" evidence="1">
    <location>
        <begin position="96"/>
        <end position="194"/>
    </location>
</feature>
<accession>A0AAE8SN01</accession>
<sequence>MAPKNTRSRSPHPDDRTWVSSTMRKRGMTAIKRNYQFGKDCGTVAVLLFYNKIHGFWDGSVYVPVGEALPENTNVVIQDVWRRQVVSNGELVLRPARQRKQSTKAKPCKVTKSYKATKPAPKSSPRVLSLRSRRRTGDGSSGSGASPIQPQITVAGDESEAEDDGASVWDVPSSPAPRVTRSRGRGNARPDEPAIQFRNDAALDRSADNAVCAVDSADGHTEGHTDSHIDGNGNGEGDDHNYGNRDSRLRRRRREVRDRSEPVEPNNAASSHLHDHVPNDQDTEMPYNHMADEDAEGEPWGEPAAPFAPMDANGPADDAVQLGHGDEPESVDLTTMMADDAWMHSAMADFGDAINLPDTQHWGDMLEFDLDSMGMDMNTDLNMEMINQLDNGHLPIDMIDLPSVDPDAGPQAFTEARGNLDDGGLANGGVDADADADAGNDAANTLQASAATASDSHMPSVQPGNANGMQARTALDETHPSPRSTAVTSWPDNSKHTTTAVENGLQPGHLAGNQLLAIITQALSQMNGCEDVEPDMNCNTGWPVPSQGMMGMPPMTPAY</sequence>
<feature type="compositionally biased region" description="Polar residues" evidence="1">
    <location>
        <begin position="455"/>
        <end position="468"/>
    </location>
</feature>
<protein>
    <submittedName>
        <fullName evidence="2">Uncharacterized protein</fullName>
    </submittedName>
</protein>
<name>A0AAE8SN01_9HYPO</name>
<feature type="compositionally biased region" description="Basic and acidic residues" evidence="1">
    <location>
        <begin position="217"/>
        <end position="229"/>
    </location>
</feature>
<organism evidence="2 3">
    <name type="scientific">Fusarium torulosum</name>
    <dbReference type="NCBI Taxonomy" id="33205"/>
    <lineage>
        <taxon>Eukaryota</taxon>
        <taxon>Fungi</taxon>
        <taxon>Dikarya</taxon>
        <taxon>Ascomycota</taxon>
        <taxon>Pezizomycotina</taxon>
        <taxon>Sordariomycetes</taxon>
        <taxon>Hypocreomycetidae</taxon>
        <taxon>Hypocreales</taxon>
        <taxon>Nectriaceae</taxon>
        <taxon>Fusarium</taxon>
    </lineage>
</organism>
<keyword evidence="3" id="KW-1185">Reference proteome</keyword>
<evidence type="ECO:0000256" key="1">
    <source>
        <dbReference type="SAM" id="MobiDB-lite"/>
    </source>
</evidence>
<reference evidence="2" key="1">
    <citation type="submission" date="2018-03" db="EMBL/GenBank/DDBJ databases">
        <authorList>
            <person name="Guldener U."/>
        </authorList>
    </citation>
    <scope>NUCLEOTIDE SEQUENCE</scope>
</reference>
<feature type="region of interest" description="Disordered" evidence="1">
    <location>
        <begin position="216"/>
        <end position="302"/>
    </location>
</feature>
<dbReference type="EMBL" id="ONZP01000464">
    <property type="protein sequence ID" value="SPJ85364.1"/>
    <property type="molecule type" value="Genomic_DNA"/>
</dbReference>
<feature type="compositionally biased region" description="Low complexity" evidence="1">
    <location>
        <begin position="422"/>
        <end position="431"/>
    </location>
</feature>
<feature type="compositionally biased region" description="Basic and acidic residues" evidence="1">
    <location>
        <begin position="237"/>
        <end position="247"/>
    </location>
</feature>